<dbReference type="SUPFAM" id="SSF51735">
    <property type="entry name" value="NAD(P)-binding Rossmann-fold domains"/>
    <property type="match status" value="1"/>
</dbReference>
<dbReference type="PRINTS" id="PR00081">
    <property type="entry name" value="GDHRDH"/>
</dbReference>
<dbReference type="Pfam" id="PF00106">
    <property type="entry name" value="adh_short"/>
    <property type="match status" value="1"/>
</dbReference>
<sequence>MSGDARPVAVVTGATRGAGRGIAEALGAAGWRVYLTGRTVDPARSDGLTAAAAAVTAAGGEGIGVRVDHRDDAAVAALFEQVAAANPGLDLLVNNAAVISERLTDPAPFWDKPLALGDVLDVGLRSGYVASWHAAPLLLRGRSPLIVFTSSPGSVCYMHGPAYGAQKAGIDKLAADMAVDFADTPVTVVSIWMGILLTERLRRAFDGNPAALAATAEHAETPQFTGRLIDALHRDPEVKALSGQTLIGAELAARYGVTDDGGRTPPSHRAMLGDPRTPSTVILR</sequence>
<accession>A0A1X1RGG8</accession>
<dbReference type="AlphaFoldDB" id="A0A1X1RGG8"/>
<proteinExistence type="predicted"/>
<keyword evidence="2" id="KW-1185">Reference proteome</keyword>
<name>A0A1X1RGG8_MYCFA</name>
<reference evidence="1 2" key="1">
    <citation type="submission" date="2016-01" db="EMBL/GenBank/DDBJ databases">
        <title>The new phylogeny of the genus Mycobacterium.</title>
        <authorList>
            <person name="Tarcisio F."/>
            <person name="Conor M."/>
            <person name="Antonella G."/>
            <person name="Elisabetta G."/>
            <person name="Giulia F.S."/>
            <person name="Sara T."/>
            <person name="Anna F."/>
            <person name="Clotilde B."/>
            <person name="Roberto B."/>
            <person name="Veronica D.S."/>
            <person name="Fabio R."/>
            <person name="Monica P."/>
            <person name="Olivier J."/>
            <person name="Enrico T."/>
            <person name="Nicola S."/>
        </authorList>
    </citation>
    <scope>NUCLEOTIDE SEQUENCE [LARGE SCALE GENOMIC DNA]</scope>
    <source>
        <strain evidence="1 2">DSM 44179</strain>
    </source>
</reference>
<dbReference type="STRING" id="1793.AWC04_06125"/>
<dbReference type="OrthoDB" id="63584at2"/>
<evidence type="ECO:0000313" key="2">
    <source>
        <dbReference type="Proteomes" id="UP000193484"/>
    </source>
</evidence>
<dbReference type="PANTHER" id="PTHR44147">
    <property type="entry name" value="DEHYDROGENASE/REDUCTASE SDR FAMILY MEMBER 1"/>
    <property type="match status" value="1"/>
</dbReference>
<evidence type="ECO:0000313" key="1">
    <source>
        <dbReference type="EMBL" id="ORV05447.1"/>
    </source>
</evidence>
<protein>
    <submittedName>
        <fullName evidence="1">Short-chain dehydrogenase</fullName>
    </submittedName>
</protein>
<dbReference type="EMBL" id="LQOJ01000024">
    <property type="protein sequence ID" value="ORV05447.1"/>
    <property type="molecule type" value="Genomic_DNA"/>
</dbReference>
<dbReference type="Proteomes" id="UP000193484">
    <property type="component" value="Unassembled WGS sequence"/>
</dbReference>
<organism evidence="1 2">
    <name type="scientific">Mycolicibacterium fallax</name>
    <name type="common">Mycobacterium fallax</name>
    <dbReference type="NCBI Taxonomy" id="1793"/>
    <lineage>
        <taxon>Bacteria</taxon>
        <taxon>Bacillati</taxon>
        <taxon>Actinomycetota</taxon>
        <taxon>Actinomycetes</taxon>
        <taxon>Mycobacteriales</taxon>
        <taxon>Mycobacteriaceae</taxon>
        <taxon>Mycolicibacterium</taxon>
    </lineage>
</organism>
<dbReference type="InterPro" id="IPR002347">
    <property type="entry name" value="SDR_fam"/>
</dbReference>
<gene>
    <name evidence="1" type="ORF">AWC04_06125</name>
</gene>
<comment type="caution">
    <text evidence="1">The sequence shown here is derived from an EMBL/GenBank/DDBJ whole genome shotgun (WGS) entry which is preliminary data.</text>
</comment>
<dbReference type="InterPro" id="IPR036291">
    <property type="entry name" value="NAD(P)-bd_dom_sf"/>
</dbReference>
<dbReference type="Gene3D" id="3.40.50.720">
    <property type="entry name" value="NAD(P)-binding Rossmann-like Domain"/>
    <property type="match status" value="1"/>
</dbReference>
<dbReference type="PANTHER" id="PTHR44147:SF2">
    <property type="entry name" value="DEHYDROGENASE_REDUCTASE SDR FAMILY MEMBER 1"/>
    <property type="match status" value="1"/>
</dbReference>